<dbReference type="Proteomes" id="UP000253426">
    <property type="component" value="Unassembled WGS sequence"/>
</dbReference>
<evidence type="ECO:0000313" key="2">
    <source>
        <dbReference type="EMBL" id="RBP39841.1"/>
    </source>
</evidence>
<protein>
    <submittedName>
        <fullName evidence="2">Uncharacterized protein</fullName>
    </submittedName>
</protein>
<gene>
    <name evidence="2" type="ORF">DES53_109269</name>
</gene>
<comment type="caution">
    <text evidence="2">The sequence shown here is derived from an EMBL/GenBank/DDBJ whole genome shotgun (WGS) entry which is preliminary data.</text>
</comment>
<feature type="compositionally biased region" description="Polar residues" evidence="1">
    <location>
        <begin position="48"/>
        <end position="61"/>
    </location>
</feature>
<feature type="region of interest" description="Disordered" evidence="1">
    <location>
        <begin position="48"/>
        <end position="79"/>
    </location>
</feature>
<evidence type="ECO:0000256" key="1">
    <source>
        <dbReference type="SAM" id="MobiDB-lite"/>
    </source>
</evidence>
<reference evidence="2 3" key="1">
    <citation type="submission" date="2018-06" db="EMBL/GenBank/DDBJ databases">
        <title>Genomic Encyclopedia of Type Strains, Phase IV (KMG-IV): sequencing the most valuable type-strain genomes for metagenomic binning, comparative biology and taxonomic classification.</title>
        <authorList>
            <person name="Goeker M."/>
        </authorList>
    </citation>
    <scope>NUCLEOTIDE SEQUENCE [LARGE SCALE GENOMIC DNA]</scope>
    <source>
        <strain evidence="2 3">DSM 25532</strain>
    </source>
</reference>
<sequence length="79" mass="8506">MDWEGHSSILFRIPYQTPFTNQPVTGTPAELSASKRISGESRRCFVNQSLAAPQQATTGRTSRVMPYSSPGHAPASIAA</sequence>
<proteinExistence type="predicted"/>
<accession>A0A366HBV1</accession>
<dbReference type="AlphaFoldDB" id="A0A366HBV1"/>
<evidence type="ECO:0000313" key="3">
    <source>
        <dbReference type="Proteomes" id="UP000253426"/>
    </source>
</evidence>
<name>A0A366HBV1_9BACT</name>
<organism evidence="2 3">
    <name type="scientific">Roseimicrobium gellanilyticum</name>
    <dbReference type="NCBI Taxonomy" id="748857"/>
    <lineage>
        <taxon>Bacteria</taxon>
        <taxon>Pseudomonadati</taxon>
        <taxon>Verrucomicrobiota</taxon>
        <taxon>Verrucomicrobiia</taxon>
        <taxon>Verrucomicrobiales</taxon>
        <taxon>Verrucomicrobiaceae</taxon>
        <taxon>Roseimicrobium</taxon>
    </lineage>
</organism>
<keyword evidence="3" id="KW-1185">Reference proteome</keyword>
<dbReference type="EMBL" id="QNRR01000009">
    <property type="protein sequence ID" value="RBP39841.1"/>
    <property type="molecule type" value="Genomic_DNA"/>
</dbReference>